<feature type="region of interest" description="Disordered" evidence="1">
    <location>
        <begin position="1"/>
        <end position="38"/>
    </location>
</feature>
<evidence type="ECO:0000256" key="1">
    <source>
        <dbReference type="SAM" id="MobiDB-lite"/>
    </source>
</evidence>
<organism evidence="2">
    <name type="scientific">Solanum lycopersicum</name>
    <name type="common">Tomato</name>
    <name type="synonym">Lycopersicon esculentum</name>
    <dbReference type="NCBI Taxonomy" id="4081"/>
    <lineage>
        <taxon>Eukaryota</taxon>
        <taxon>Viridiplantae</taxon>
        <taxon>Streptophyta</taxon>
        <taxon>Embryophyta</taxon>
        <taxon>Tracheophyta</taxon>
        <taxon>Spermatophyta</taxon>
        <taxon>Magnoliopsida</taxon>
        <taxon>eudicotyledons</taxon>
        <taxon>Gunneridae</taxon>
        <taxon>Pentapetalae</taxon>
        <taxon>asterids</taxon>
        <taxon>lamiids</taxon>
        <taxon>Solanales</taxon>
        <taxon>Solanaceae</taxon>
        <taxon>Solanoideae</taxon>
        <taxon>Solaneae</taxon>
        <taxon>Solanum</taxon>
        <taxon>Solanum subgen. Lycopersicon</taxon>
    </lineage>
</organism>
<name>A0A3Q7EDT9_SOLLC</name>
<dbReference type="AlphaFoldDB" id="A0A3Q7EDT9"/>
<reference evidence="2" key="2">
    <citation type="submission" date="2019-01" db="UniProtKB">
        <authorList>
            <consortium name="EnsemblPlants"/>
        </authorList>
    </citation>
    <scope>IDENTIFICATION</scope>
    <source>
        <strain evidence="2">cv. Heinz 1706</strain>
    </source>
</reference>
<proteinExistence type="predicted"/>
<dbReference type="EnsemblPlants" id="Solyc01g056375.1.1">
    <property type="protein sequence ID" value="Solyc01g056375.1.1.1"/>
    <property type="gene ID" value="Solyc01g056375.1"/>
</dbReference>
<keyword evidence="3" id="KW-1185">Reference proteome</keyword>
<feature type="compositionally biased region" description="Polar residues" evidence="1">
    <location>
        <begin position="1"/>
        <end position="22"/>
    </location>
</feature>
<dbReference type="Proteomes" id="UP000004994">
    <property type="component" value="Chromosome 1"/>
</dbReference>
<evidence type="ECO:0000313" key="3">
    <source>
        <dbReference type="Proteomes" id="UP000004994"/>
    </source>
</evidence>
<accession>A0A3Q7EDT9</accession>
<dbReference type="Gramene" id="Solyc01g056375.1.1">
    <property type="protein sequence ID" value="Solyc01g056375.1.1.1"/>
    <property type="gene ID" value="Solyc01g056375.1"/>
</dbReference>
<sequence>KVATSGSSNWRIEATPSSSNGGSHLPTPLFSLLQEKNR</sequence>
<reference evidence="2" key="1">
    <citation type="journal article" date="2012" name="Nature">
        <title>The tomato genome sequence provides insights into fleshy fruit evolution.</title>
        <authorList>
            <consortium name="Tomato Genome Consortium"/>
        </authorList>
    </citation>
    <scope>NUCLEOTIDE SEQUENCE [LARGE SCALE GENOMIC DNA]</scope>
    <source>
        <strain evidence="2">cv. Heinz 1706</strain>
    </source>
</reference>
<dbReference type="InParanoid" id="A0A3Q7EDT9"/>
<protein>
    <submittedName>
        <fullName evidence="2">Uncharacterized protein</fullName>
    </submittedName>
</protein>
<evidence type="ECO:0000313" key="2">
    <source>
        <dbReference type="EnsemblPlants" id="Solyc01g056375.1.1.1"/>
    </source>
</evidence>